<evidence type="ECO:0000259" key="2">
    <source>
        <dbReference type="Pfam" id="PF12146"/>
    </source>
</evidence>
<feature type="transmembrane region" description="Helical" evidence="1">
    <location>
        <begin position="6"/>
        <end position="27"/>
    </location>
</feature>
<dbReference type="AlphaFoldDB" id="A0AAU7XF44"/>
<name>A0AAU7XF44_9HYPH</name>
<evidence type="ECO:0000256" key="1">
    <source>
        <dbReference type="SAM" id="Phobius"/>
    </source>
</evidence>
<sequence>MTTKAILIALGVVAALYVLVGLAMFFGQRHLLFHPARETVRPEEVGLAETEDLDVMTQDGERLRGWWLKGEGDRVALFFHGNAGSLANRAARLEHLRSLGLSVLAIDYRGYGRSTGTPSEAGLLRDAAAARALAAARGFDDCRMLYVGESLGSGVALALARAHPPAGVLLDSAYSAIVDIAADLYPYLPVRLLMRDRFDAAASLRAGITAPILMLHGADDEVVPLAYARRLAAAGGANVRLAEIAGADHIVLDTPEGDRLARDWLAALPSPQKCPAKPIDTRAP</sequence>
<dbReference type="RefSeq" id="WP_407051804.1">
    <property type="nucleotide sequence ID" value="NZ_CP158568.1"/>
</dbReference>
<keyword evidence="1" id="KW-1133">Transmembrane helix</keyword>
<gene>
    <name evidence="3" type="ORF">ABS361_11140</name>
</gene>
<accession>A0AAU7XF44</accession>
<dbReference type="InterPro" id="IPR029058">
    <property type="entry name" value="AB_hydrolase_fold"/>
</dbReference>
<keyword evidence="1" id="KW-0812">Transmembrane</keyword>
<dbReference type="PANTHER" id="PTHR12277">
    <property type="entry name" value="ALPHA/BETA HYDROLASE DOMAIN-CONTAINING PROTEIN"/>
    <property type="match status" value="1"/>
</dbReference>
<feature type="domain" description="Serine aminopeptidase S33" evidence="2">
    <location>
        <begin position="74"/>
        <end position="173"/>
    </location>
</feature>
<keyword evidence="1" id="KW-0472">Membrane</keyword>
<dbReference type="Pfam" id="PF12146">
    <property type="entry name" value="Hydrolase_4"/>
    <property type="match status" value="1"/>
</dbReference>
<dbReference type="KEGG" id="mflg:ABS361_11140"/>
<evidence type="ECO:0000313" key="3">
    <source>
        <dbReference type="EMBL" id="XBY46713.1"/>
    </source>
</evidence>
<dbReference type="GO" id="GO:0016787">
    <property type="term" value="F:hydrolase activity"/>
    <property type="evidence" value="ECO:0007669"/>
    <property type="project" value="UniProtKB-KW"/>
</dbReference>
<protein>
    <submittedName>
        <fullName evidence="3">Alpha/beta hydrolase</fullName>
    </submittedName>
</protein>
<dbReference type="EMBL" id="CP158568">
    <property type="protein sequence ID" value="XBY46713.1"/>
    <property type="molecule type" value="Genomic_DNA"/>
</dbReference>
<organism evidence="3">
    <name type="scientific">Methyloraptor flagellatus</name>
    <dbReference type="NCBI Taxonomy" id="3162530"/>
    <lineage>
        <taxon>Bacteria</taxon>
        <taxon>Pseudomonadati</taxon>
        <taxon>Pseudomonadota</taxon>
        <taxon>Alphaproteobacteria</taxon>
        <taxon>Hyphomicrobiales</taxon>
        <taxon>Ancalomicrobiaceae</taxon>
        <taxon>Methyloraptor</taxon>
    </lineage>
</organism>
<proteinExistence type="predicted"/>
<reference evidence="3" key="1">
    <citation type="submission" date="2024-06" db="EMBL/GenBank/DDBJ databases">
        <title>Methylostella associata gen. nov., sp. nov., a novel Ancalomicrobiaceae-affiliated facultatively methylotrophic bacteria that feed on methanotrophs of the genus Methylococcus.</title>
        <authorList>
            <person name="Saltykova V."/>
            <person name="Danilova O.V."/>
            <person name="Oshkin I.Y."/>
            <person name="Belova S.E."/>
            <person name="Pimenov N.V."/>
            <person name="Dedysh S.N."/>
        </authorList>
    </citation>
    <scope>NUCLEOTIDE SEQUENCE</scope>
    <source>
        <strain evidence="3">S20</strain>
    </source>
</reference>
<dbReference type="Gene3D" id="3.40.50.1820">
    <property type="entry name" value="alpha/beta hydrolase"/>
    <property type="match status" value="1"/>
</dbReference>
<dbReference type="SUPFAM" id="SSF53474">
    <property type="entry name" value="alpha/beta-Hydrolases"/>
    <property type="match status" value="1"/>
</dbReference>
<keyword evidence="3" id="KW-0378">Hydrolase</keyword>
<dbReference type="InterPro" id="IPR022742">
    <property type="entry name" value="Hydrolase_4"/>
</dbReference>